<dbReference type="Proteomes" id="UP000694861">
    <property type="component" value="Linkage group LG2"/>
</dbReference>
<protein>
    <submittedName>
        <fullName evidence="10">Uncharacterized protein LOC103323407</fullName>
    </submittedName>
</protein>
<dbReference type="InterPro" id="IPR000477">
    <property type="entry name" value="RT_dom"/>
</dbReference>
<feature type="region of interest" description="Disordered" evidence="7">
    <location>
        <begin position="274"/>
        <end position="305"/>
    </location>
</feature>
<dbReference type="InterPro" id="IPR036397">
    <property type="entry name" value="RNaseH_sf"/>
</dbReference>
<dbReference type="SUPFAM" id="SSF53098">
    <property type="entry name" value="Ribonuclease H-like"/>
    <property type="match status" value="2"/>
</dbReference>
<evidence type="ECO:0000256" key="4">
    <source>
        <dbReference type="ARBA" id="ARBA00022759"/>
    </source>
</evidence>
<dbReference type="CDD" id="cd01647">
    <property type="entry name" value="RT_LTR"/>
    <property type="match status" value="1"/>
</dbReference>
<dbReference type="PROSITE" id="PS50878">
    <property type="entry name" value="RT_POL"/>
    <property type="match status" value="1"/>
</dbReference>
<dbReference type="PANTHER" id="PTHR48475:SF2">
    <property type="entry name" value="RIBONUCLEASE H"/>
    <property type="match status" value="1"/>
</dbReference>
<dbReference type="Gene3D" id="3.10.10.10">
    <property type="entry name" value="HIV Type 1 Reverse Transcriptase, subunit A, domain 1"/>
    <property type="match status" value="1"/>
</dbReference>
<dbReference type="RefSeq" id="XP_008223626.1">
    <property type="nucleotide sequence ID" value="XM_008225404.1"/>
</dbReference>
<keyword evidence="9" id="KW-1185">Reference proteome</keyword>
<proteinExistence type="predicted"/>
<reference evidence="9" key="1">
    <citation type="journal article" date="2012" name="Nat. Commun.">
        <title>The genome of Prunus mume.</title>
        <authorList>
            <person name="Zhang Q."/>
            <person name="Chen W."/>
            <person name="Sun L."/>
            <person name="Zhao F."/>
            <person name="Huang B."/>
            <person name="Yang W."/>
            <person name="Tao Y."/>
            <person name="Wang J."/>
            <person name="Yuan Z."/>
            <person name="Fan G."/>
            <person name="Xing Z."/>
            <person name="Han C."/>
            <person name="Pan H."/>
            <person name="Zhong X."/>
            <person name="Shi W."/>
            <person name="Liang X."/>
            <person name="Du D."/>
            <person name="Sun F."/>
            <person name="Xu Z."/>
            <person name="Hao R."/>
            <person name="Lv T."/>
            <person name="Lv Y."/>
            <person name="Zheng Z."/>
            <person name="Sun M."/>
            <person name="Luo L."/>
            <person name="Cai M."/>
            <person name="Gao Y."/>
            <person name="Wang J."/>
            <person name="Yin Y."/>
            <person name="Xu X."/>
            <person name="Cheng T."/>
            <person name="Wang J."/>
        </authorList>
    </citation>
    <scope>NUCLEOTIDE SEQUENCE [LARGE SCALE GENOMIC DNA]</scope>
</reference>
<reference evidence="10" key="2">
    <citation type="submission" date="2025-08" db="UniProtKB">
        <authorList>
            <consortium name="RefSeq"/>
        </authorList>
    </citation>
    <scope>IDENTIFICATION</scope>
</reference>
<dbReference type="InterPro" id="IPR012337">
    <property type="entry name" value="RNaseH-like_sf"/>
</dbReference>
<evidence type="ECO:0000256" key="3">
    <source>
        <dbReference type="ARBA" id="ARBA00022722"/>
    </source>
</evidence>
<dbReference type="InterPro" id="IPR041373">
    <property type="entry name" value="RT_RNaseH"/>
</dbReference>
<keyword evidence="5" id="KW-0378">Hydrolase</keyword>
<dbReference type="SUPFAM" id="SSF56672">
    <property type="entry name" value="DNA/RNA polymerases"/>
    <property type="match status" value="1"/>
</dbReference>
<feature type="domain" description="Reverse transcriptase" evidence="8">
    <location>
        <begin position="1"/>
        <end position="137"/>
    </location>
</feature>
<gene>
    <name evidence="10" type="primary">LOC103323407</name>
</gene>
<organism evidence="9 10">
    <name type="scientific">Prunus mume</name>
    <name type="common">Japanese apricot</name>
    <name type="synonym">Armeniaca mume</name>
    <dbReference type="NCBI Taxonomy" id="102107"/>
    <lineage>
        <taxon>Eukaryota</taxon>
        <taxon>Viridiplantae</taxon>
        <taxon>Streptophyta</taxon>
        <taxon>Embryophyta</taxon>
        <taxon>Tracheophyta</taxon>
        <taxon>Spermatophyta</taxon>
        <taxon>Magnoliopsida</taxon>
        <taxon>eudicotyledons</taxon>
        <taxon>Gunneridae</taxon>
        <taxon>Pentapetalae</taxon>
        <taxon>rosids</taxon>
        <taxon>fabids</taxon>
        <taxon>Rosales</taxon>
        <taxon>Rosaceae</taxon>
        <taxon>Amygdaloideae</taxon>
        <taxon>Amygdaleae</taxon>
        <taxon>Prunus</taxon>
    </lineage>
</organism>
<keyword evidence="6" id="KW-0695">RNA-directed DNA polymerase</keyword>
<name>A0ABM0NEL1_PRUMU</name>
<keyword evidence="3" id="KW-0540">Nuclease</keyword>
<evidence type="ECO:0000313" key="10">
    <source>
        <dbReference type="RefSeq" id="XP_008223626.1"/>
    </source>
</evidence>
<keyword evidence="4" id="KW-0255">Endonuclease</keyword>
<feature type="compositionally biased region" description="Low complexity" evidence="7">
    <location>
        <begin position="295"/>
        <end position="305"/>
    </location>
</feature>
<dbReference type="Gene3D" id="3.30.70.270">
    <property type="match status" value="2"/>
</dbReference>
<dbReference type="InterPro" id="IPR043502">
    <property type="entry name" value="DNA/RNA_pol_sf"/>
</dbReference>
<evidence type="ECO:0000256" key="6">
    <source>
        <dbReference type="ARBA" id="ARBA00022918"/>
    </source>
</evidence>
<evidence type="ECO:0000313" key="9">
    <source>
        <dbReference type="Proteomes" id="UP000694861"/>
    </source>
</evidence>
<accession>A0ABM0NEL1</accession>
<dbReference type="InterPro" id="IPR043128">
    <property type="entry name" value="Rev_trsase/Diguanyl_cyclase"/>
</dbReference>
<sequence length="624" mass="70526">MSSSAWRRIVSPYPAGHVLLSFMDAYSGYNQIFMYPEDQTHTSFITDCGLYCYKVMPFGLKNAGATYQPLVNSIFAPLIGNTMKVYVDDMLVKSRTADQHIPYLSPMFTILKQYRMRLNPTKCAFGVASGKFLGFMIIQRGIEANPDKIRGILDMTIPKTVKDIQSLTGRVAALTRFISKATDRCTPFFKALKGSKRSITWIAECDQAFGELKAYMMHYVSKGLQDAEVRYSDIEKLVFALVVSVRHLRPYFQAHTIHVLTNQLLRQVLQKPETSGRTPSFDRYPDHNGTQSSFRQAPRRQQWQPRPDPALVDLICGGSSNAQGCGAGFVLISPDKVAFKYALRFKFHASNNEVEYKALIAGLRLAKEMGAKQIQIFSDSQLVVHQVLRSENSHTDVLARLASFLEQGIGLNIHIEFLDQPSTQAPLICTIDHSLAWMDPIIQFLQNQTIPADPTEAQRVRYRFARYLIINDALYKRGFSLPYLRCLTPEEASLAHPQSNGQVGAVNKIIKKNLKTKLDKAKDYWPELLTEVLWSYRTTFHTSTGETPFYLSFGTEVVAPVEIGQPIYRTSTYAAEANDEQLALNLDFIDGLRAQSNMSNVAYKQRIAKYYNSRVKPCAFKIGD</sequence>
<dbReference type="Pfam" id="PF00078">
    <property type="entry name" value="RVT_1"/>
    <property type="match status" value="1"/>
</dbReference>
<dbReference type="Gene3D" id="3.30.420.10">
    <property type="entry name" value="Ribonuclease H-like superfamily/Ribonuclease H"/>
    <property type="match status" value="2"/>
</dbReference>
<dbReference type="GeneID" id="103323407"/>
<dbReference type="PANTHER" id="PTHR48475">
    <property type="entry name" value="RIBONUCLEASE H"/>
    <property type="match status" value="1"/>
</dbReference>
<keyword evidence="1" id="KW-0808">Transferase</keyword>
<keyword evidence="2" id="KW-0548">Nucleotidyltransferase</keyword>
<evidence type="ECO:0000256" key="1">
    <source>
        <dbReference type="ARBA" id="ARBA00022679"/>
    </source>
</evidence>
<evidence type="ECO:0000256" key="7">
    <source>
        <dbReference type="SAM" id="MobiDB-lite"/>
    </source>
</evidence>
<evidence type="ECO:0000256" key="2">
    <source>
        <dbReference type="ARBA" id="ARBA00022695"/>
    </source>
</evidence>
<evidence type="ECO:0000259" key="8">
    <source>
        <dbReference type="PROSITE" id="PS50878"/>
    </source>
</evidence>
<evidence type="ECO:0000256" key="5">
    <source>
        <dbReference type="ARBA" id="ARBA00022801"/>
    </source>
</evidence>
<dbReference type="Pfam" id="PF13456">
    <property type="entry name" value="RVT_3"/>
    <property type="match status" value="1"/>
</dbReference>
<dbReference type="InterPro" id="IPR002156">
    <property type="entry name" value="RNaseH_domain"/>
</dbReference>
<dbReference type="Pfam" id="PF17917">
    <property type="entry name" value="RT_RNaseH"/>
    <property type="match status" value="1"/>
</dbReference>